<evidence type="ECO:0000313" key="8">
    <source>
        <dbReference type="EMBL" id="CDR33698.1"/>
    </source>
</evidence>
<evidence type="ECO:0000256" key="7">
    <source>
        <dbReference type="SAM" id="Phobius"/>
    </source>
</evidence>
<feature type="region of interest" description="Disordered" evidence="6">
    <location>
        <begin position="27"/>
        <end position="48"/>
    </location>
</feature>
<keyword evidence="4 7" id="KW-1133">Transmembrane helix</keyword>
<proteinExistence type="predicted"/>
<organism evidence="8 9">
    <name type="scientific">Candidatus Criblamydia sequanensis CRIB-18</name>
    <dbReference type="NCBI Taxonomy" id="1437425"/>
    <lineage>
        <taxon>Bacteria</taxon>
        <taxon>Pseudomonadati</taxon>
        <taxon>Chlamydiota</taxon>
        <taxon>Chlamydiia</taxon>
        <taxon>Parachlamydiales</taxon>
        <taxon>Candidatus Criblamydiaceae</taxon>
        <taxon>Candidatus Criblamydia</taxon>
    </lineage>
</organism>
<dbReference type="STRING" id="1437425.CSEC_0870"/>
<comment type="caution">
    <text evidence="8">The sequence shown here is derived from an EMBL/GenBank/DDBJ whole genome shotgun (WGS) entry which is preliminary data.</text>
</comment>
<evidence type="ECO:0000256" key="2">
    <source>
        <dbReference type="ARBA" id="ARBA00022475"/>
    </source>
</evidence>
<keyword evidence="2" id="KW-1003">Cell membrane</keyword>
<feature type="transmembrane region" description="Helical" evidence="7">
    <location>
        <begin position="64"/>
        <end position="85"/>
    </location>
</feature>
<protein>
    <submittedName>
        <fullName evidence="8">Conserved putative membrane protein</fullName>
    </submittedName>
</protein>
<dbReference type="Pfam" id="PF04347">
    <property type="entry name" value="FliO"/>
    <property type="match status" value="1"/>
</dbReference>
<evidence type="ECO:0000256" key="5">
    <source>
        <dbReference type="ARBA" id="ARBA00023136"/>
    </source>
</evidence>
<dbReference type="eggNOG" id="COG3190">
    <property type="taxonomic scope" value="Bacteria"/>
</dbReference>
<name>A0A090D1R8_9BACT</name>
<dbReference type="AlphaFoldDB" id="A0A090D1R8"/>
<keyword evidence="9" id="KW-1185">Reference proteome</keyword>
<evidence type="ECO:0000256" key="3">
    <source>
        <dbReference type="ARBA" id="ARBA00022692"/>
    </source>
</evidence>
<evidence type="ECO:0000256" key="4">
    <source>
        <dbReference type="ARBA" id="ARBA00022989"/>
    </source>
</evidence>
<reference evidence="8" key="2">
    <citation type="submission" date="2014-09" db="EMBL/GenBank/DDBJ databases">
        <title>Criblamydia sequanensis harbors a mega-plasmid encoding arsenite resistance.</title>
        <authorList>
            <person name="Bertelli C."/>
            <person name="Goesmann A."/>
            <person name="Greub G."/>
        </authorList>
    </citation>
    <scope>NUCLEOTIDE SEQUENCE [LARGE SCALE GENOMIC DNA]</scope>
    <source>
        <strain evidence="8">CRIB-18</strain>
    </source>
</reference>
<evidence type="ECO:0000256" key="6">
    <source>
        <dbReference type="SAM" id="MobiDB-lite"/>
    </source>
</evidence>
<dbReference type="OrthoDB" id="18068at2"/>
<keyword evidence="5 7" id="KW-0472">Membrane</keyword>
<sequence>MTKKLNLYILIFLALFVSLNRSFGEDSTLPNSKDAKTEVSSEPPYFPLDEPIEDSSNSRFYQEFTQMLFTLGLLIAALIGASFFMKKFMTSRVQYANEASKIKVVEQRALTPKLSLHLIEYNGNEYLVAESMQGAPLLIATGKEQVLEPSSEKRFSLDKR</sequence>
<dbReference type="GO" id="GO:0016020">
    <property type="term" value="C:membrane"/>
    <property type="evidence" value="ECO:0007669"/>
    <property type="project" value="InterPro"/>
</dbReference>
<dbReference type="Proteomes" id="UP000031552">
    <property type="component" value="Unassembled WGS sequence"/>
</dbReference>
<accession>A0A090D1R8</accession>
<keyword evidence="3 7" id="KW-0812">Transmembrane</keyword>
<dbReference type="EMBL" id="CCEJ010000003">
    <property type="protein sequence ID" value="CDR33698.1"/>
    <property type="molecule type" value="Genomic_DNA"/>
</dbReference>
<comment type="subcellular location">
    <subcellularLocation>
        <location evidence="1">Cell membrane</location>
    </subcellularLocation>
</comment>
<evidence type="ECO:0000313" key="9">
    <source>
        <dbReference type="Proteomes" id="UP000031552"/>
    </source>
</evidence>
<reference evidence="8" key="1">
    <citation type="submission" date="2013-12" db="EMBL/GenBank/DDBJ databases">
        <authorList>
            <person name="Linke B."/>
        </authorList>
    </citation>
    <scope>NUCLEOTIDE SEQUENCE [LARGE SCALE GENOMIC DNA]</scope>
    <source>
        <strain evidence="8">CRIB-18</strain>
    </source>
</reference>
<dbReference type="RefSeq" id="WP_041017136.1">
    <property type="nucleotide sequence ID" value="NZ_CCEJ010000003.1"/>
</dbReference>
<dbReference type="InterPro" id="IPR022781">
    <property type="entry name" value="Flagellar_biosynth_FliO"/>
</dbReference>
<evidence type="ECO:0000256" key="1">
    <source>
        <dbReference type="ARBA" id="ARBA00004236"/>
    </source>
</evidence>
<dbReference type="GO" id="GO:0044781">
    <property type="term" value="P:bacterial-type flagellum organization"/>
    <property type="evidence" value="ECO:0007669"/>
    <property type="project" value="InterPro"/>
</dbReference>
<gene>
    <name evidence="8" type="ORF">CSEC_0870</name>
</gene>